<evidence type="ECO:0000256" key="6">
    <source>
        <dbReference type="ARBA" id="ARBA00023136"/>
    </source>
</evidence>
<accession>A0A2W4YZN6</accession>
<keyword evidence="9" id="KW-0645">Protease</keyword>
<keyword evidence="9" id="KW-0378">Hydrolase</keyword>
<comment type="caution">
    <text evidence="9">The sequence shown here is derived from an EMBL/GenBank/DDBJ whole genome shotgun (WGS) entry which is preliminary data.</text>
</comment>
<dbReference type="InterPro" id="IPR022764">
    <property type="entry name" value="Peptidase_S54_rhomboid_dom"/>
</dbReference>
<dbReference type="Proteomes" id="UP000248614">
    <property type="component" value="Unassembled WGS sequence"/>
</dbReference>
<dbReference type="SUPFAM" id="SSF144091">
    <property type="entry name" value="Rhomboid-like"/>
    <property type="match status" value="1"/>
</dbReference>
<dbReference type="PANTHER" id="PTHR43066">
    <property type="entry name" value="RHOMBOID-RELATED PROTEIN"/>
    <property type="match status" value="1"/>
</dbReference>
<dbReference type="GO" id="GO:0006508">
    <property type="term" value="P:proteolysis"/>
    <property type="evidence" value="ECO:0007669"/>
    <property type="project" value="UniProtKB-KW"/>
</dbReference>
<reference evidence="9 10" key="1">
    <citation type="submission" date="2017-08" db="EMBL/GenBank/DDBJ databases">
        <title>Infants hospitalized years apart are colonized by the same room-sourced microbial strains.</title>
        <authorList>
            <person name="Brooks B."/>
            <person name="Olm M.R."/>
            <person name="Firek B.A."/>
            <person name="Baker R."/>
            <person name="Thomas B.C."/>
            <person name="Morowitz M.J."/>
            <person name="Banfield J.F."/>
        </authorList>
    </citation>
    <scope>NUCLEOTIDE SEQUENCE [LARGE SCALE GENOMIC DNA]</scope>
    <source>
        <strain evidence="9">S2_018_000_R3_110</strain>
    </source>
</reference>
<feature type="transmembrane region" description="Helical" evidence="7">
    <location>
        <begin position="187"/>
        <end position="207"/>
    </location>
</feature>
<dbReference type="GO" id="GO:0004252">
    <property type="term" value="F:serine-type endopeptidase activity"/>
    <property type="evidence" value="ECO:0007669"/>
    <property type="project" value="InterPro"/>
</dbReference>
<keyword evidence="3" id="KW-0997">Cell inner membrane</keyword>
<name>A0A2W4YZN6_9SPHN</name>
<keyword evidence="6 7" id="KW-0472">Membrane</keyword>
<feature type="domain" description="Peptidase S54 rhomboid" evidence="8">
    <location>
        <begin position="65"/>
        <end position="207"/>
    </location>
</feature>
<feature type="transmembrane region" description="Helical" evidence="7">
    <location>
        <begin position="159"/>
        <end position="181"/>
    </location>
</feature>
<evidence type="ECO:0000256" key="7">
    <source>
        <dbReference type="SAM" id="Phobius"/>
    </source>
</evidence>
<evidence type="ECO:0000256" key="5">
    <source>
        <dbReference type="ARBA" id="ARBA00022989"/>
    </source>
</evidence>
<evidence type="ECO:0000259" key="8">
    <source>
        <dbReference type="Pfam" id="PF01694"/>
    </source>
</evidence>
<evidence type="ECO:0000256" key="1">
    <source>
        <dbReference type="ARBA" id="ARBA00004141"/>
    </source>
</evidence>
<evidence type="ECO:0000313" key="10">
    <source>
        <dbReference type="Proteomes" id="UP000248614"/>
    </source>
</evidence>
<feature type="transmembrane region" description="Helical" evidence="7">
    <location>
        <begin position="9"/>
        <end position="32"/>
    </location>
</feature>
<evidence type="ECO:0000256" key="2">
    <source>
        <dbReference type="ARBA" id="ARBA00022475"/>
    </source>
</evidence>
<organism evidence="9 10">
    <name type="scientific">Sphingomonas hengshuiensis</name>
    <dbReference type="NCBI Taxonomy" id="1609977"/>
    <lineage>
        <taxon>Bacteria</taxon>
        <taxon>Pseudomonadati</taxon>
        <taxon>Pseudomonadota</taxon>
        <taxon>Alphaproteobacteria</taxon>
        <taxon>Sphingomonadales</taxon>
        <taxon>Sphingomonadaceae</taxon>
        <taxon>Sphingomonas</taxon>
    </lineage>
</organism>
<dbReference type="EMBL" id="QFNF01000033">
    <property type="protein sequence ID" value="PZO75533.1"/>
    <property type="molecule type" value="Genomic_DNA"/>
</dbReference>
<dbReference type="PANTHER" id="PTHR43066:SF26">
    <property type="entry name" value="RHOMBOID PROTEASE GLPG"/>
    <property type="match status" value="1"/>
</dbReference>
<feature type="transmembrane region" description="Helical" evidence="7">
    <location>
        <begin position="65"/>
        <end position="87"/>
    </location>
</feature>
<proteinExistence type="predicted"/>
<keyword evidence="2" id="KW-1003">Cell membrane</keyword>
<dbReference type="AlphaFoldDB" id="A0A2W4YZN6"/>
<dbReference type="Gene3D" id="1.20.1540.10">
    <property type="entry name" value="Rhomboid-like"/>
    <property type="match status" value="1"/>
</dbReference>
<keyword evidence="5 7" id="KW-1133">Transmembrane helix</keyword>
<dbReference type="InterPro" id="IPR035952">
    <property type="entry name" value="Rhomboid-like_sf"/>
</dbReference>
<evidence type="ECO:0000313" key="9">
    <source>
        <dbReference type="EMBL" id="PZO75533.1"/>
    </source>
</evidence>
<dbReference type="Pfam" id="PF01694">
    <property type="entry name" value="Rhomboid"/>
    <property type="match status" value="1"/>
</dbReference>
<feature type="transmembrane region" description="Helical" evidence="7">
    <location>
        <begin position="124"/>
        <end position="147"/>
    </location>
</feature>
<comment type="subcellular location">
    <subcellularLocation>
        <location evidence="1">Membrane</location>
        <topology evidence="1">Multi-pass membrane protein</topology>
    </subcellularLocation>
</comment>
<evidence type="ECO:0000256" key="4">
    <source>
        <dbReference type="ARBA" id="ARBA00022692"/>
    </source>
</evidence>
<evidence type="ECO:0000256" key="3">
    <source>
        <dbReference type="ARBA" id="ARBA00022519"/>
    </source>
</evidence>
<keyword evidence="4 7" id="KW-0812">Transmembrane</keyword>
<feature type="transmembrane region" description="Helical" evidence="7">
    <location>
        <begin position="99"/>
        <end position="118"/>
    </location>
</feature>
<protein>
    <submittedName>
        <fullName evidence="9">Rhomboid family intramembrane serine protease</fullName>
    </submittedName>
</protein>
<sequence>MFERRPSPAILAIGGAIAFVSGWLIVAGRVGWAAAVGGFWPLRVGADPAILADGLPLVPVALTPLTAAFIHDGWLHLGFNLLSLLIVGTPTQRAVGLRGVLVLLLVGAYAAAGAQWLLGPSSMAAMVGASGAISALIGAYALLFGGAKARPIGPIPAHVVHAIWLGVFWTALNLFIGWSSAGSGMPIAGAAHVGGFVAGMVLLRPLLRWRWGSQAGRA</sequence>
<dbReference type="GO" id="GO:0016020">
    <property type="term" value="C:membrane"/>
    <property type="evidence" value="ECO:0007669"/>
    <property type="project" value="UniProtKB-SubCell"/>
</dbReference>
<gene>
    <name evidence="9" type="ORF">DI632_12045</name>
</gene>